<dbReference type="InterPro" id="IPR045886">
    <property type="entry name" value="ThiF/MoeB/HesA"/>
</dbReference>
<dbReference type="PANTHER" id="PTHR10953:SF3">
    <property type="entry name" value="UBIQUITIN-LIKE MODIFIER-ACTIVATING ENZYME ATG7"/>
    <property type="match status" value="1"/>
</dbReference>
<name>A0AAE0RXB2_9BIVA</name>
<dbReference type="Gene3D" id="3.40.140.70">
    <property type="entry name" value="Ubiquitin-like modifier-activating enzyme ATG7 N-terminal domain"/>
    <property type="match status" value="1"/>
</dbReference>
<comment type="caution">
    <text evidence="10">The sequence shown here is derived from an EMBL/GenBank/DDBJ whole genome shotgun (WGS) entry which is preliminary data.</text>
</comment>
<dbReference type="GO" id="GO:0019778">
    <property type="term" value="F:Atg12 activating enzyme activity"/>
    <property type="evidence" value="ECO:0007669"/>
    <property type="project" value="TreeGrafter"/>
</dbReference>
<dbReference type="FunFam" id="3.40.140.70:FF:000001">
    <property type="entry name" value="Ubiquitin-like modifier-activating enzyme atg7"/>
    <property type="match status" value="1"/>
</dbReference>
<evidence type="ECO:0000259" key="9">
    <source>
        <dbReference type="Pfam" id="PF16420"/>
    </source>
</evidence>
<dbReference type="GO" id="GO:0006995">
    <property type="term" value="P:cellular response to nitrogen starvation"/>
    <property type="evidence" value="ECO:0007669"/>
    <property type="project" value="TreeGrafter"/>
</dbReference>
<dbReference type="CDD" id="cd01486">
    <property type="entry name" value="Apg7"/>
    <property type="match status" value="1"/>
</dbReference>
<evidence type="ECO:0000256" key="3">
    <source>
        <dbReference type="ARBA" id="ARBA00022448"/>
    </source>
</evidence>
<dbReference type="GO" id="GO:0000422">
    <property type="term" value="P:autophagy of mitochondrion"/>
    <property type="evidence" value="ECO:0007669"/>
    <property type="project" value="TreeGrafter"/>
</dbReference>
<dbReference type="InterPro" id="IPR006285">
    <property type="entry name" value="Atg7"/>
</dbReference>
<keyword evidence="11" id="KW-1185">Reference proteome</keyword>
<feature type="domain" description="Ubiquitin-like modifier-activating enzyme Atg7 N-terminal" evidence="9">
    <location>
        <begin position="6"/>
        <end position="315"/>
    </location>
</feature>
<reference evidence="10" key="2">
    <citation type="journal article" date="2021" name="Genome Biol. Evol.">
        <title>Developing a high-quality reference genome for a parasitic bivalve with doubly uniparental inheritance (Bivalvia: Unionida).</title>
        <authorList>
            <person name="Smith C.H."/>
        </authorList>
    </citation>
    <scope>NUCLEOTIDE SEQUENCE</scope>
    <source>
        <strain evidence="10">CHS0354</strain>
        <tissue evidence="10">Mantle</tissue>
    </source>
</reference>
<dbReference type="Pfam" id="PF16420">
    <property type="entry name" value="ATG7_N"/>
    <property type="match status" value="1"/>
</dbReference>
<dbReference type="FunFam" id="3.40.50.720:FF:000243">
    <property type="entry name" value="Ubiquitin-like modifier-activating enzyme ATG7"/>
    <property type="match status" value="1"/>
</dbReference>
<comment type="subunit">
    <text evidence="7">Homodimer.</text>
</comment>
<dbReference type="InterPro" id="IPR000594">
    <property type="entry name" value="ThiF_NAD_FAD-bd"/>
</dbReference>
<dbReference type="GO" id="GO:0019779">
    <property type="term" value="F:Atg8 activating enzyme activity"/>
    <property type="evidence" value="ECO:0007669"/>
    <property type="project" value="TreeGrafter"/>
</dbReference>
<proteinExistence type="inferred from homology"/>
<keyword evidence="4 7" id="KW-0653">Protein transport</keyword>
<dbReference type="GO" id="GO:0034727">
    <property type="term" value="P:piecemeal microautophagy of the nucleus"/>
    <property type="evidence" value="ECO:0007669"/>
    <property type="project" value="TreeGrafter"/>
</dbReference>
<protein>
    <recommendedName>
        <fullName evidence="2 7">Ubiquitin-like modifier-activating enzyme ATG7</fullName>
    </recommendedName>
    <alternativeName>
        <fullName evidence="7">Autophagy-related protein 7</fullName>
    </alternativeName>
</protein>
<feature type="active site" description="Glycyl thioester intermediate" evidence="6">
    <location>
        <position position="554"/>
    </location>
</feature>
<evidence type="ECO:0000313" key="10">
    <source>
        <dbReference type="EMBL" id="KAK3581240.1"/>
    </source>
</evidence>
<reference evidence="10" key="3">
    <citation type="submission" date="2023-05" db="EMBL/GenBank/DDBJ databases">
        <authorList>
            <person name="Smith C.H."/>
        </authorList>
    </citation>
    <scope>NUCLEOTIDE SEQUENCE</scope>
    <source>
        <strain evidence="10">CHS0354</strain>
        <tissue evidence="10">Mantle</tissue>
    </source>
</reference>
<dbReference type="InterPro" id="IPR042523">
    <property type="entry name" value="Atg7_N_2"/>
</dbReference>
<dbReference type="GO" id="GO:0000407">
    <property type="term" value="C:phagophore assembly site"/>
    <property type="evidence" value="ECO:0007669"/>
    <property type="project" value="UniProtKB-SubCell"/>
</dbReference>
<dbReference type="GO" id="GO:0032446">
    <property type="term" value="P:protein modification by small protein conjugation"/>
    <property type="evidence" value="ECO:0007669"/>
    <property type="project" value="TreeGrafter"/>
</dbReference>
<keyword evidence="7" id="KW-0963">Cytoplasm</keyword>
<dbReference type="NCBIfam" id="TIGR01381">
    <property type="entry name" value="E1_like_apg7"/>
    <property type="match status" value="1"/>
</dbReference>
<sequence>MAELQLQFASLNSILDGGFWHKLSKNKLNVYGLDESPKTIHGFYCNGDPPGMPCRMNLDYIAFDVDFRPPVRCFDCHGTLINTNTIDKFKDCNKKVLLALVGRKIWQSITSGEALSRPDLLSQFLLLTYADLKKYHYYYWFAFPCLCPSEDFRLVRSPQKLHERLTPSQMEHLITAYDGFQSYHSNHQGYFIVVETLDDVFKIDSVQNISEYLNQNTKVLFGFSDPSTLEWNPGWPLRNYLALISYYWYPSLQEVEVLCFRCRINDGNFDISHSIVMTVKLSPMTTEADLPKCVGWEKNEKQKLGPRMVNLSASMDPVKLSESAVDLNLKLMRWRLLPDLDIDLIARTRCLLLGAGTLGCNVARCLLGWGMRTITFVDNGSVSYSNPVRQSLFVFEDCTKVPGGRPKAEAAAEALTKIFPGVKARGVNLSIAMPGHSIPEGSVEQTKKDVQQLEELIDSHDAIFLLLDTRESRWLPTVIGAARRKIVICAALGFDTFLVMRHGVIKDMETDNPLVKDQMFDYRCIPGSQLGCYFCNDVVAPGNSSRDRTLDQQCTVSRPGMSFIASAQAVELLVSILQHPAGTDAPADTNVGEEHLTADHRSPLGLVPHQIRGFQSRFHQLLPASRAFDKCTACSRSVIKGYLEGGFEFLLQAFNEPSYLEDLTGLTQMHQETIDAEVWDINEDEEFSSMENSS</sequence>
<dbReference type="Pfam" id="PF00899">
    <property type="entry name" value="ThiF"/>
    <property type="match status" value="1"/>
</dbReference>
<dbReference type="SUPFAM" id="SSF69572">
    <property type="entry name" value="Activating enzymes of the ubiquitin-like proteins"/>
    <property type="match status" value="1"/>
</dbReference>
<dbReference type="Proteomes" id="UP001195483">
    <property type="component" value="Unassembled WGS sequence"/>
</dbReference>
<keyword evidence="3 7" id="KW-0813">Transport</keyword>
<dbReference type="GO" id="GO:0015031">
    <property type="term" value="P:protein transport"/>
    <property type="evidence" value="ECO:0007669"/>
    <property type="project" value="UniProtKB-UniRule"/>
</dbReference>
<evidence type="ECO:0000256" key="2">
    <source>
        <dbReference type="ARBA" id="ARBA00017647"/>
    </source>
</evidence>
<evidence type="ECO:0000313" key="11">
    <source>
        <dbReference type="Proteomes" id="UP001195483"/>
    </source>
</evidence>
<keyword evidence="5 7" id="KW-0072">Autophagy</keyword>
<evidence type="ECO:0000256" key="7">
    <source>
        <dbReference type="RuleBase" id="RU366022"/>
    </source>
</evidence>
<reference evidence="10" key="1">
    <citation type="journal article" date="2021" name="Genome Biol. Evol.">
        <title>A High-Quality Reference Genome for a Parasitic Bivalve with Doubly Uniparental Inheritance (Bivalvia: Unionida).</title>
        <authorList>
            <person name="Smith C.H."/>
        </authorList>
    </citation>
    <scope>NUCLEOTIDE SEQUENCE</scope>
    <source>
        <strain evidence="10">CHS0354</strain>
    </source>
</reference>
<gene>
    <name evidence="10" type="ORF">CHS0354_032959</name>
</gene>
<dbReference type="Gene3D" id="3.40.140.100">
    <property type="entry name" value="Ubiquitin-like modifier-activating enzyme ATG7 C-terminal domain"/>
    <property type="match status" value="1"/>
</dbReference>
<evidence type="ECO:0000256" key="4">
    <source>
        <dbReference type="ARBA" id="ARBA00022927"/>
    </source>
</evidence>
<evidence type="ECO:0000256" key="5">
    <source>
        <dbReference type="ARBA" id="ARBA00023006"/>
    </source>
</evidence>
<organism evidence="10 11">
    <name type="scientific">Potamilus streckersoni</name>
    <dbReference type="NCBI Taxonomy" id="2493646"/>
    <lineage>
        <taxon>Eukaryota</taxon>
        <taxon>Metazoa</taxon>
        <taxon>Spiralia</taxon>
        <taxon>Lophotrochozoa</taxon>
        <taxon>Mollusca</taxon>
        <taxon>Bivalvia</taxon>
        <taxon>Autobranchia</taxon>
        <taxon>Heteroconchia</taxon>
        <taxon>Palaeoheterodonta</taxon>
        <taxon>Unionida</taxon>
        <taxon>Unionoidea</taxon>
        <taxon>Unionidae</taxon>
        <taxon>Ambleminae</taxon>
        <taxon>Lampsilini</taxon>
        <taxon>Potamilus</taxon>
    </lineage>
</organism>
<dbReference type="Gene3D" id="3.40.50.720">
    <property type="entry name" value="NAD(P)-binding Rossmann-like Domain"/>
    <property type="match status" value="1"/>
</dbReference>
<feature type="domain" description="THIF-type NAD/FAD binding fold" evidence="8">
    <location>
        <begin position="332"/>
        <end position="582"/>
    </location>
</feature>
<keyword evidence="7" id="KW-0833">Ubl conjugation pathway</keyword>
<dbReference type="InterPro" id="IPR042522">
    <property type="entry name" value="Atg7_N_1"/>
</dbReference>
<comment type="similarity">
    <text evidence="1 7">Belongs to the ATG7 family.</text>
</comment>
<dbReference type="EMBL" id="JAEAOA010001942">
    <property type="protein sequence ID" value="KAK3581240.1"/>
    <property type="molecule type" value="Genomic_DNA"/>
</dbReference>
<dbReference type="InterPro" id="IPR035985">
    <property type="entry name" value="Ubiquitin-activating_enz"/>
</dbReference>
<dbReference type="GO" id="GO:0000045">
    <property type="term" value="P:autophagosome assembly"/>
    <property type="evidence" value="ECO:0007669"/>
    <property type="project" value="TreeGrafter"/>
</dbReference>
<dbReference type="AlphaFoldDB" id="A0AAE0RXB2"/>
<comment type="subcellular location">
    <subcellularLocation>
        <location evidence="7">Cytoplasm</location>
    </subcellularLocation>
    <subcellularLocation>
        <location evidence="7">Preautophagosomal structure</location>
    </subcellularLocation>
</comment>
<dbReference type="PANTHER" id="PTHR10953">
    <property type="entry name" value="UBIQUITIN-ACTIVATING ENZYME E1"/>
    <property type="match status" value="1"/>
</dbReference>
<dbReference type="InterPro" id="IPR032197">
    <property type="entry name" value="Atg7_N"/>
</dbReference>
<evidence type="ECO:0000259" key="8">
    <source>
        <dbReference type="Pfam" id="PF00899"/>
    </source>
</evidence>
<comment type="function">
    <text evidence="7">E1-like activating enzyme involved in the 2 ubiquitin-like systems required for autophagy.</text>
</comment>
<accession>A0AAE0RXB2</accession>
<evidence type="ECO:0000256" key="1">
    <source>
        <dbReference type="ARBA" id="ARBA00010931"/>
    </source>
</evidence>
<evidence type="ECO:0000256" key="6">
    <source>
        <dbReference type="PIRSR" id="PIRSR606285-1"/>
    </source>
</evidence>